<dbReference type="PANTHER" id="PTHR43510:SF1">
    <property type="entry name" value="AMINOTRANSFERASE FUNCTION, HYPOTHETICAL (EUROFUNG)"/>
    <property type="match status" value="1"/>
</dbReference>
<dbReference type="EMBL" id="CP011391">
    <property type="protein sequence ID" value="AMK53553.1"/>
    <property type="molecule type" value="Genomic_DNA"/>
</dbReference>
<name>A0A140DSC6_9FIRM</name>
<feature type="domain" description="Aminotransferase class I/classII large" evidence="1">
    <location>
        <begin position="47"/>
        <end position="342"/>
    </location>
</feature>
<dbReference type="InterPro" id="IPR015424">
    <property type="entry name" value="PyrdxlP-dep_Trfase"/>
</dbReference>
<protein>
    <recommendedName>
        <fullName evidence="1">Aminotransferase class I/classII large domain-containing protein</fullName>
    </recommendedName>
</protein>
<dbReference type="GeneID" id="78477272"/>
<dbReference type="SUPFAM" id="SSF53383">
    <property type="entry name" value="PLP-dependent transferases"/>
    <property type="match status" value="1"/>
</dbReference>
<evidence type="ECO:0000313" key="2">
    <source>
        <dbReference type="EMBL" id="AMK53553.1"/>
    </source>
</evidence>
<evidence type="ECO:0000313" key="3">
    <source>
        <dbReference type="Proteomes" id="UP000069771"/>
    </source>
</evidence>
<dbReference type="InterPro" id="IPR004839">
    <property type="entry name" value="Aminotransferase_I/II_large"/>
</dbReference>
<dbReference type="GO" id="GO:0003824">
    <property type="term" value="F:catalytic activity"/>
    <property type="evidence" value="ECO:0007669"/>
    <property type="project" value="UniProtKB-ARBA"/>
</dbReference>
<dbReference type="Gene3D" id="3.40.640.10">
    <property type="entry name" value="Type I PLP-dependent aspartate aminotransferase-like (Major domain)"/>
    <property type="match status" value="1"/>
</dbReference>
<evidence type="ECO:0000259" key="1">
    <source>
        <dbReference type="Pfam" id="PF00155"/>
    </source>
</evidence>
<proteinExistence type="predicted"/>
<keyword evidence="3" id="KW-1185">Reference proteome</keyword>
<dbReference type="RefSeq" id="WP_067554819.1">
    <property type="nucleotide sequence ID" value="NZ_CP011391.1"/>
</dbReference>
<dbReference type="PANTHER" id="PTHR43510">
    <property type="entry name" value="AMINOTRANSFERASE FUNCTION, HYPOTHETICAL (EUROFUNG)"/>
    <property type="match status" value="1"/>
</dbReference>
<gene>
    <name evidence="2" type="ORF">AALO17_04190</name>
</gene>
<organism evidence="2 3">
    <name type="scientific">Faecalibaculum rodentium</name>
    <dbReference type="NCBI Taxonomy" id="1702221"/>
    <lineage>
        <taxon>Bacteria</taxon>
        <taxon>Bacillati</taxon>
        <taxon>Bacillota</taxon>
        <taxon>Erysipelotrichia</taxon>
        <taxon>Erysipelotrichales</taxon>
        <taxon>Erysipelotrichaceae</taxon>
        <taxon>Faecalibaculum</taxon>
    </lineage>
</organism>
<dbReference type="InterPro" id="IPR015421">
    <property type="entry name" value="PyrdxlP-dep_Trfase_major"/>
</dbReference>
<reference evidence="2 3" key="1">
    <citation type="journal article" date="2016" name="Gut Pathog.">
        <title>Whole genome sequencing of "Faecalibaculum rodentium" ALO17, isolated from C57BL/6J laboratory mouse feces.</title>
        <authorList>
            <person name="Lim S."/>
            <person name="Chang D.H."/>
            <person name="Ahn S."/>
            <person name="Kim B.C."/>
        </authorList>
    </citation>
    <scope>NUCLEOTIDE SEQUENCE [LARGE SCALE GENOMIC DNA]</scope>
    <source>
        <strain evidence="2 3">Alo17</strain>
    </source>
</reference>
<dbReference type="KEGG" id="fro:AALO17_04190"/>
<dbReference type="CDD" id="cd00609">
    <property type="entry name" value="AAT_like"/>
    <property type="match status" value="1"/>
</dbReference>
<dbReference type="AlphaFoldDB" id="A0A140DSC6"/>
<dbReference type="Pfam" id="PF00155">
    <property type="entry name" value="Aminotran_1_2"/>
    <property type="match status" value="1"/>
</dbReference>
<accession>A0A140DSC6</accession>
<sequence>MLSEFAAEQWMTRYETLAKVNMTETSCDALRLEELEALEPGLFSELVLDYGPITGSEELKRQILAMYETGGPENITTAAGCVNASQHVMDELIEPEDSVMVFTPGYQQFAGYAASLGAQVTELQLDPANWQADLDALEEAAEHRGLDLLILNLPGNPTGTILTEEQLQRVIRIAETHDAWILCDEVYRGIGTVMPSVSDRYEKGIATGSLSKALACPGIRIGWVKGPGALIDRLNIRRDYTFIGAGPLNDRMAAAVLRHREAVLARNNAIVKQNTAALRAWLQDNPSYSCVIPEAGSVALLRLPEGVDDEDFALQLMEKAGLFFVPGRFFGAPGTLRLGLGRPPEVFMKGLTLLAGFAWGS</sequence>
<dbReference type="Gene3D" id="3.90.1150.10">
    <property type="entry name" value="Aspartate Aminotransferase, domain 1"/>
    <property type="match status" value="1"/>
</dbReference>
<dbReference type="Proteomes" id="UP000069771">
    <property type="component" value="Chromosome"/>
</dbReference>
<dbReference type="InterPro" id="IPR015422">
    <property type="entry name" value="PyrdxlP-dep_Trfase_small"/>
</dbReference>
<dbReference type="STRING" id="1702221.AALO17_04190"/>
<dbReference type="GO" id="GO:0030170">
    <property type="term" value="F:pyridoxal phosphate binding"/>
    <property type="evidence" value="ECO:0007669"/>
    <property type="project" value="InterPro"/>
</dbReference>
<dbReference type="OrthoDB" id="9802328at2"/>